<dbReference type="Pfam" id="PF25975">
    <property type="entry name" value="CzcB_C"/>
    <property type="match status" value="1"/>
</dbReference>
<evidence type="ECO:0000313" key="9">
    <source>
        <dbReference type="Proteomes" id="UP000296201"/>
    </source>
</evidence>
<dbReference type="InterPro" id="IPR058792">
    <property type="entry name" value="Beta-barrel_RND_2"/>
</dbReference>
<dbReference type="AlphaFoldDB" id="A0A4V1C8X8"/>
<dbReference type="GO" id="GO:0046914">
    <property type="term" value="F:transition metal ion binding"/>
    <property type="evidence" value="ECO:0007669"/>
    <property type="project" value="TreeGrafter"/>
</dbReference>
<dbReference type="Pfam" id="PF25954">
    <property type="entry name" value="Beta-barrel_RND_2"/>
    <property type="match status" value="1"/>
</dbReference>
<dbReference type="RefSeq" id="WP_011370848.1">
    <property type="nucleotide sequence ID" value="NZ_CP032096.1"/>
</dbReference>
<comment type="similarity">
    <text evidence="1">Belongs to the membrane fusion protein (MFP) (TC 8.A.1) family.</text>
</comment>
<dbReference type="NCBIfam" id="TIGR01730">
    <property type="entry name" value="RND_mfp"/>
    <property type="match status" value="1"/>
</dbReference>
<dbReference type="GO" id="GO:0060003">
    <property type="term" value="P:copper ion export"/>
    <property type="evidence" value="ECO:0007669"/>
    <property type="project" value="TreeGrafter"/>
</dbReference>
<dbReference type="InterPro" id="IPR006143">
    <property type="entry name" value="RND_pump_MFP"/>
</dbReference>
<dbReference type="InterPro" id="IPR051909">
    <property type="entry name" value="MFP_Cation_Efflux"/>
</dbReference>
<dbReference type="Gene3D" id="2.40.420.20">
    <property type="match status" value="1"/>
</dbReference>
<feature type="region of interest" description="Disordered" evidence="3">
    <location>
        <begin position="19"/>
        <end position="103"/>
    </location>
</feature>
<dbReference type="Gene3D" id="2.40.50.100">
    <property type="match status" value="1"/>
</dbReference>
<sequence length="433" mass="48214" precursor="true">MNKILLAIALSVLTNPAFSQDKESQNDHPRAHDHETETNSKVHIEKKENAEHPEESHQEHATHDAHPSGASHLHDEHQGQLDRGHDNENNAHGSHKDINSTTLKPEQIKLADIQVELLTAQRVNYQLYAPGEILSNDYTSYSVSPRVASIVLRRHVSLGDHVKSGQRLVTLFSESVAEEQTNYRVAWTEWQRLQKLGRKNVGEQRYISAKSTLEKAEAKLLSYGLSKANLQSLTSQKSASLGEYTLNAEIDGVVLSDKFKQGQRIGAGQPLISLADEKQLWVEAQLPANMNLNLEKGAQAEVVIGMMHVKASVIQESHTIDSVTRTRTVRLLVNNPAHRLHPGQFAEVYFHFSTQQPVLAVPETALMRSEDGDWVVFMEEHPGEFKPVEVQLGRALGPLREIIGIEPGQHIVTQGAFFVASQIAKGGFDPHNH</sequence>
<keyword evidence="9" id="KW-1185">Reference proteome</keyword>
<evidence type="ECO:0000313" key="8">
    <source>
        <dbReference type="EMBL" id="QBZ83454.1"/>
    </source>
</evidence>
<reference evidence="8 9" key="1">
    <citation type="submission" date="2018-08" db="EMBL/GenBank/DDBJ databases">
        <title>Horizontal acquisition of hydrogen conversion ability and other habitat adaptations in Hydrogenovibrio crunogenus strains.</title>
        <authorList>
            <person name="Gonnella G."/>
            <person name="Adam N."/>
            <person name="Perner M."/>
        </authorList>
    </citation>
    <scope>NUCLEOTIDE SEQUENCE [LARGE SCALE GENOMIC DNA]</scope>
    <source>
        <strain evidence="8 9">SP-41</strain>
    </source>
</reference>
<dbReference type="OMA" id="DESHLWV"/>
<feature type="domain" description="CzcB-like barrel-sandwich hybrid" evidence="6">
    <location>
        <begin position="142"/>
        <end position="276"/>
    </location>
</feature>
<organism evidence="8 9">
    <name type="scientific">Hydrogenovibrio crunogenus</name>
    <dbReference type="NCBI Taxonomy" id="39765"/>
    <lineage>
        <taxon>Bacteria</taxon>
        <taxon>Pseudomonadati</taxon>
        <taxon>Pseudomonadota</taxon>
        <taxon>Gammaproteobacteria</taxon>
        <taxon>Thiotrichales</taxon>
        <taxon>Piscirickettsiaceae</taxon>
        <taxon>Hydrogenovibrio</taxon>
    </lineage>
</organism>
<accession>A0A4V1C8X8</accession>
<evidence type="ECO:0000256" key="1">
    <source>
        <dbReference type="ARBA" id="ARBA00009477"/>
    </source>
</evidence>
<dbReference type="PANTHER" id="PTHR30097:SF15">
    <property type="entry name" value="CATION EFFLUX SYSTEM PROTEIN CUSB"/>
    <property type="match status" value="1"/>
</dbReference>
<dbReference type="InterPro" id="IPR058647">
    <property type="entry name" value="BSH_CzcB-like"/>
</dbReference>
<proteinExistence type="inferred from homology"/>
<feature type="chain" id="PRO_5020261376" evidence="4">
    <location>
        <begin position="20"/>
        <end position="433"/>
    </location>
</feature>
<feature type="domain" description="CzcB-like C-terminal circularly permuted SH3-like" evidence="7">
    <location>
        <begin position="359"/>
        <end position="418"/>
    </location>
</feature>
<dbReference type="GO" id="GO:0022857">
    <property type="term" value="F:transmembrane transporter activity"/>
    <property type="evidence" value="ECO:0007669"/>
    <property type="project" value="InterPro"/>
</dbReference>
<keyword evidence="4" id="KW-0732">Signal</keyword>
<evidence type="ECO:0000256" key="2">
    <source>
        <dbReference type="ARBA" id="ARBA00022448"/>
    </source>
</evidence>
<dbReference type="Gene3D" id="2.40.30.170">
    <property type="match status" value="1"/>
</dbReference>
<evidence type="ECO:0000259" key="7">
    <source>
        <dbReference type="Pfam" id="PF25975"/>
    </source>
</evidence>
<dbReference type="GO" id="GO:0030288">
    <property type="term" value="C:outer membrane-bounded periplasmic space"/>
    <property type="evidence" value="ECO:0007669"/>
    <property type="project" value="TreeGrafter"/>
</dbReference>
<dbReference type="OrthoDB" id="5616498at2"/>
<dbReference type="Pfam" id="PF25973">
    <property type="entry name" value="BSH_CzcB"/>
    <property type="match status" value="1"/>
</dbReference>
<evidence type="ECO:0000256" key="4">
    <source>
        <dbReference type="SAM" id="SignalP"/>
    </source>
</evidence>
<dbReference type="GO" id="GO:0016020">
    <property type="term" value="C:membrane"/>
    <property type="evidence" value="ECO:0007669"/>
    <property type="project" value="InterPro"/>
</dbReference>
<dbReference type="InterPro" id="IPR058649">
    <property type="entry name" value="CzcB_C"/>
</dbReference>
<keyword evidence="2" id="KW-0813">Transport</keyword>
<feature type="compositionally biased region" description="Basic and acidic residues" evidence="3">
    <location>
        <begin position="20"/>
        <end position="98"/>
    </location>
</feature>
<gene>
    <name evidence="8" type="primary">czcB_3</name>
    <name evidence="8" type="ORF">GHNINEIG_01509</name>
</gene>
<feature type="domain" description="CusB-like beta-barrel" evidence="5">
    <location>
        <begin position="279"/>
        <end position="350"/>
    </location>
</feature>
<evidence type="ECO:0000259" key="5">
    <source>
        <dbReference type="Pfam" id="PF25954"/>
    </source>
</evidence>
<evidence type="ECO:0000256" key="3">
    <source>
        <dbReference type="SAM" id="MobiDB-lite"/>
    </source>
</evidence>
<dbReference type="EMBL" id="CP032096">
    <property type="protein sequence ID" value="QBZ83454.1"/>
    <property type="molecule type" value="Genomic_DNA"/>
</dbReference>
<dbReference type="GO" id="GO:0015679">
    <property type="term" value="P:plasma membrane copper ion transport"/>
    <property type="evidence" value="ECO:0007669"/>
    <property type="project" value="TreeGrafter"/>
</dbReference>
<protein>
    <submittedName>
        <fullName evidence="8">Cobalt-zinc-cadmium resistance protein CzcB</fullName>
    </submittedName>
</protein>
<dbReference type="PANTHER" id="PTHR30097">
    <property type="entry name" value="CATION EFFLUX SYSTEM PROTEIN CUSB"/>
    <property type="match status" value="1"/>
</dbReference>
<feature type="signal peptide" evidence="4">
    <location>
        <begin position="1"/>
        <end position="19"/>
    </location>
</feature>
<dbReference type="Proteomes" id="UP000296201">
    <property type="component" value="Chromosome"/>
</dbReference>
<name>A0A4V1C8X8_9GAMM</name>
<evidence type="ECO:0000259" key="6">
    <source>
        <dbReference type="Pfam" id="PF25973"/>
    </source>
</evidence>
<dbReference type="SUPFAM" id="SSF111369">
    <property type="entry name" value="HlyD-like secretion proteins"/>
    <property type="match status" value="1"/>
</dbReference>